<keyword evidence="4" id="KW-0472">Membrane</keyword>
<dbReference type="PROSITE" id="PS00501">
    <property type="entry name" value="SPASE_I_1"/>
    <property type="match status" value="1"/>
</dbReference>
<dbReference type="CDD" id="cd06530">
    <property type="entry name" value="S26_SPase_I"/>
    <property type="match status" value="1"/>
</dbReference>
<dbReference type="InterPro" id="IPR036286">
    <property type="entry name" value="LexA/Signal_pep-like_sf"/>
</dbReference>
<feature type="compositionally biased region" description="Basic and acidic residues" evidence="3">
    <location>
        <begin position="64"/>
        <end position="73"/>
    </location>
</feature>
<organism evidence="6 7">
    <name type="scientific">Candidatus Adlerbacteria bacterium GW2011_GWA1_54_10</name>
    <dbReference type="NCBI Taxonomy" id="1618605"/>
    <lineage>
        <taxon>Bacteria</taxon>
        <taxon>Candidatus Adleribacteriota</taxon>
    </lineage>
</organism>
<evidence type="ECO:0000256" key="4">
    <source>
        <dbReference type="SAM" id="Phobius"/>
    </source>
</evidence>
<dbReference type="InterPro" id="IPR019756">
    <property type="entry name" value="Pept_S26A_signal_pept_1_Ser-AS"/>
</dbReference>
<keyword evidence="1" id="KW-0645">Protease</keyword>
<feature type="transmembrane region" description="Helical" evidence="4">
    <location>
        <begin position="12"/>
        <end position="31"/>
    </location>
</feature>
<feature type="region of interest" description="Disordered" evidence="3">
    <location>
        <begin position="64"/>
        <end position="86"/>
    </location>
</feature>
<dbReference type="GO" id="GO:0004252">
    <property type="term" value="F:serine-type endopeptidase activity"/>
    <property type="evidence" value="ECO:0007669"/>
    <property type="project" value="InterPro"/>
</dbReference>
<name>A0A0G1XX73_9BACT</name>
<dbReference type="Gene3D" id="2.10.109.10">
    <property type="entry name" value="Umud Fragment, subunit A"/>
    <property type="match status" value="1"/>
</dbReference>
<evidence type="ECO:0000259" key="5">
    <source>
        <dbReference type="Pfam" id="PF10502"/>
    </source>
</evidence>
<keyword evidence="4" id="KW-1133">Transmembrane helix</keyword>
<reference evidence="6 7" key="1">
    <citation type="journal article" date="2015" name="Nature">
        <title>rRNA introns, odd ribosomes, and small enigmatic genomes across a large radiation of phyla.</title>
        <authorList>
            <person name="Brown C.T."/>
            <person name="Hug L.A."/>
            <person name="Thomas B.C."/>
            <person name="Sharon I."/>
            <person name="Castelle C.J."/>
            <person name="Singh A."/>
            <person name="Wilkins M.J."/>
            <person name="Williams K.H."/>
            <person name="Banfield J.F."/>
        </authorList>
    </citation>
    <scope>NUCLEOTIDE SEQUENCE [LARGE SCALE GENOMIC DNA]</scope>
</reference>
<gene>
    <name evidence="6" type="ORF">UY83_C0006G0068</name>
</gene>
<dbReference type="Pfam" id="PF10502">
    <property type="entry name" value="Peptidase_S26"/>
    <property type="match status" value="1"/>
</dbReference>
<evidence type="ECO:0000256" key="1">
    <source>
        <dbReference type="ARBA" id="ARBA00022670"/>
    </source>
</evidence>
<dbReference type="SUPFAM" id="SSF51306">
    <property type="entry name" value="LexA/Signal peptidase"/>
    <property type="match status" value="1"/>
</dbReference>
<sequence>MSEERGENFFTELLKFIIIAAAIVIPVRIYVAQPFIVSGASMEPTFDNGEYLIVDELSYRFNDRGSPERDGAHQRNGSVRNAKGRREYCTRRAIRA</sequence>
<evidence type="ECO:0000313" key="7">
    <source>
        <dbReference type="Proteomes" id="UP000034740"/>
    </source>
</evidence>
<accession>A0A0G1XX73</accession>
<keyword evidence="2" id="KW-0378">Hydrolase</keyword>
<dbReference type="EMBL" id="LCRO01000006">
    <property type="protein sequence ID" value="KKW35591.1"/>
    <property type="molecule type" value="Genomic_DNA"/>
</dbReference>
<dbReference type="InterPro" id="IPR019533">
    <property type="entry name" value="Peptidase_S26"/>
</dbReference>
<dbReference type="GO" id="GO:0006465">
    <property type="term" value="P:signal peptide processing"/>
    <property type="evidence" value="ECO:0007669"/>
    <property type="project" value="InterPro"/>
</dbReference>
<dbReference type="Proteomes" id="UP000034740">
    <property type="component" value="Unassembled WGS sequence"/>
</dbReference>
<keyword evidence="4" id="KW-0812">Transmembrane</keyword>
<protein>
    <submittedName>
        <fullName evidence="6">Signal peptidase I</fullName>
    </submittedName>
</protein>
<evidence type="ECO:0000256" key="2">
    <source>
        <dbReference type="ARBA" id="ARBA00022801"/>
    </source>
</evidence>
<proteinExistence type="predicted"/>
<comment type="caution">
    <text evidence="6">The sequence shown here is derived from an EMBL/GenBank/DDBJ whole genome shotgun (WGS) entry which is preliminary data.</text>
</comment>
<evidence type="ECO:0000256" key="3">
    <source>
        <dbReference type="SAM" id="MobiDB-lite"/>
    </source>
</evidence>
<dbReference type="AlphaFoldDB" id="A0A0G1XX73"/>
<feature type="domain" description="Peptidase S26" evidence="5">
    <location>
        <begin position="11"/>
        <end position="63"/>
    </location>
</feature>
<dbReference type="GO" id="GO:0016020">
    <property type="term" value="C:membrane"/>
    <property type="evidence" value="ECO:0007669"/>
    <property type="project" value="InterPro"/>
</dbReference>
<evidence type="ECO:0000313" key="6">
    <source>
        <dbReference type="EMBL" id="KKW35591.1"/>
    </source>
</evidence>